<proteinExistence type="predicted"/>
<gene>
    <name evidence="1" type="ORF">SAMN05660653_03252</name>
</gene>
<evidence type="ECO:0000313" key="1">
    <source>
        <dbReference type="EMBL" id="SDB62058.1"/>
    </source>
</evidence>
<keyword evidence="2" id="KW-1185">Reference proteome</keyword>
<accession>A0A1G6EXC8</accession>
<dbReference type="Proteomes" id="UP000198771">
    <property type="component" value="Unassembled WGS sequence"/>
</dbReference>
<organism evidence="1 2">
    <name type="scientific">Desulfonatronum thiosulfatophilum</name>
    <dbReference type="NCBI Taxonomy" id="617002"/>
    <lineage>
        <taxon>Bacteria</taxon>
        <taxon>Pseudomonadati</taxon>
        <taxon>Thermodesulfobacteriota</taxon>
        <taxon>Desulfovibrionia</taxon>
        <taxon>Desulfovibrionales</taxon>
        <taxon>Desulfonatronaceae</taxon>
        <taxon>Desulfonatronum</taxon>
    </lineage>
</organism>
<evidence type="ECO:0000313" key="2">
    <source>
        <dbReference type="Proteomes" id="UP000198771"/>
    </source>
</evidence>
<dbReference type="AlphaFoldDB" id="A0A1G6EXC8"/>
<protein>
    <submittedName>
        <fullName evidence="1">Uncharacterized protein</fullName>
    </submittedName>
</protein>
<reference evidence="1 2" key="1">
    <citation type="submission" date="2016-10" db="EMBL/GenBank/DDBJ databases">
        <authorList>
            <person name="de Groot N.N."/>
        </authorList>
    </citation>
    <scope>NUCLEOTIDE SEQUENCE [LARGE SCALE GENOMIC DNA]</scope>
    <source>
        <strain evidence="1 2">ASO4-2</strain>
    </source>
</reference>
<sequence length="40" mass="4492">MGVGNGEQYFDGNGVERTLMIVNLVGRDLFEQVRVTVKHL</sequence>
<name>A0A1G6EXC8_9BACT</name>
<dbReference type="EMBL" id="FMXO01000029">
    <property type="protein sequence ID" value="SDB62058.1"/>
    <property type="molecule type" value="Genomic_DNA"/>
</dbReference>